<evidence type="ECO:0000313" key="3">
    <source>
        <dbReference type="Proteomes" id="UP001176941"/>
    </source>
</evidence>
<keyword evidence="3" id="KW-1185">Reference proteome</keyword>
<feature type="compositionally biased region" description="Basic and acidic residues" evidence="1">
    <location>
        <begin position="189"/>
        <end position="204"/>
    </location>
</feature>
<proteinExistence type="predicted"/>
<evidence type="ECO:0000256" key="1">
    <source>
        <dbReference type="SAM" id="MobiDB-lite"/>
    </source>
</evidence>
<feature type="compositionally biased region" description="Basic and acidic residues" evidence="1">
    <location>
        <begin position="124"/>
        <end position="133"/>
    </location>
</feature>
<feature type="compositionally biased region" description="Polar residues" evidence="1">
    <location>
        <begin position="1"/>
        <end position="19"/>
    </location>
</feature>
<accession>A0ABN8ZH31</accession>
<evidence type="ECO:0000313" key="2">
    <source>
        <dbReference type="EMBL" id="CAI9172775.1"/>
    </source>
</evidence>
<dbReference type="Proteomes" id="UP001176941">
    <property type="component" value="Chromosome 33"/>
</dbReference>
<sequence length="274" mass="29034">MDHITPSPNYHLSGDSIQTENHHGQERLPFLVTSDRVQCDKEPASAVPLSTREAPDGRGGRGDGGVPQAPPPPQTEVSSFSPLGGATEPPPSPGAERDPPTPPARSRSRALPLGGGPAPRRRGLSHDERETARDSQSPGSSVDGGEGSRPDSSPNFSRPPRRERRRKQSRGGEVESEIQGGPGQAGSRPRCDLAEEQWIFRREGASPCPPSPNRRDLPASGTCRGSRPPLSRLSLPGAPRPDLRAAPRRAPDSPDAGGWTDRRAGARGEAAGLF</sequence>
<dbReference type="EMBL" id="OX459969">
    <property type="protein sequence ID" value="CAI9172775.1"/>
    <property type="molecule type" value="Genomic_DNA"/>
</dbReference>
<name>A0ABN8ZH31_RANTA</name>
<reference evidence="2" key="1">
    <citation type="submission" date="2023-04" db="EMBL/GenBank/DDBJ databases">
        <authorList>
            <consortium name="ELIXIR-Norway"/>
        </authorList>
    </citation>
    <scope>NUCLEOTIDE SEQUENCE [LARGE SCALE GENOMIC DNA]</scope>
</reference>
<feature type="compositionally biased region" description="Basic residues" evidence="1">
    <location>
        <begin position="159"/>
        <end position="169"/>
    </location>
</feature>
<protein>
    <submittedName>
        <fullName evidence="2">Uncharacterized protein</fullName>
    </submittedName>
</protein>
<feature type="region of interest" description="Disordered" evidence="1">
    <location>
        <begin position="1"/>
        <end position="274"/>
    </location>
</feature>
<feature type="compositionally biased region" description="Basic and acidic residues" evidence="1">
    <location>
        <begin position="241"/>
        <end position="252"/>
    </location>
</feature>
<organism evidence="2 3">
    <name type="scientific">Rangifer tarandus platyrhynchus</name>
    <name type="common">Svalbard reindeer</name>
    <dbReference type="NCBI Taxonomy" id="3082113"/>
    <lineage>
        <taxon>Eukaryota</taxon>
        <taxon>Metazoa</taxon>
        <taxon>Chordata</taxon>
        <taxon>Craniata</taxon>
        <taxon>Vertebrata</taxon>
        <taxon>Euteleostomi</taxon>
        <taxon>Mammalia</taxon>
        <taxon>Eutheria</taxon>
        <taxon>Laurasiatheria</taxon>
        <taxon>Artiodactyla</taxon>
        <taxon>Ruminantia</taxon>
        <taxon>Pecora</taxon>
        <taxon>Cervidae</taxon>
        <taxon>Odocoileinae</taxon>
        <taxon>Rangifer</taxon>
    </lineage>
</organism>
<gene>
    <name evidence="2" type="ORF">MRATA1EN1_LOCUS21737</name>
</gene>